<keyword evidence="16" id="KW-1185">Reference proteome</keyword>
<sequence>MKLTFKITATVLISVMSLLSFFGFFIIKDEKNFLEKLQNEQGKTIVNTISISILDSVLLKDYSAIDTIVENTSHAYKNIATIRVIINKKIVSQTFKKGMSEDKKSLFKSNVVINDQILAKVVVSISNLENSKLIDKRIKDIVFVSIFVTSLLILLLILIIKYFLINKINFISKSTQEIKLNNLHKPIEMNTNDEFKDLANNINEMIRQLDNEIKENRNKTKLLAEQSKMASLGEMLGNIAHQWRQPLSVISTAATGIKLHKEMEVLEDKDLYRAMDSINDSAQYLSQTIEDFRGFLDPNNRKIEEIDISNTIDKVLNMIGSQFIANEIKIIKNIQNITIESIENEFIQVLINILNNAKDALLEKEDGDKLIIINTYKKDNVLCVEIIDNAGGIKEHIIEKIFEPYFTTKHQSVGTGIGLYMSHDIITTHLNGEISVSNNEYTYESVKYIGAKFSIELSLNKKLY</sequence>
<evidence type="ECO:0000256" key="8">
    <source>
        <dbReference type="ARBA" id="ARBA00022840"/>
    </source>
</evidence>
<dbReference type="PROSITE" id="PS50109">
    <property type="entry name" value="HIS_KIN"/>
    <property type="match status" value="1"/>
</dbReference>
<dbReference type="SUPFAM" id="SSF158472">
    <property type="entry name" value="HAMP domain-like"/>
    <property type="match status" value="1"/>
</dbReference>
<gene>
    <name evidence="15" type="ORF">GBG18_10340</name>
    <name evidence="14" type="ORF">GBG19_14900</name>
</gene>
<dbReference type="InterPro" id="IPR003594">
    <property type="entry name" value="HATPase_dom"/>
</dbReference>
<dbReference type="EMBL" id="WFKK01000066">
    <property type="protein sequence ID" value="KAB7885040.1"/>
    <property type="molecule type" value="Genomic_DNA"/>
</dbReference>
<feature type="transmembrane region" description="Helical" evidence="11">
    <location>
        <begin position="141"/>
        <end position="164"/>
    </location>
</feature>
<dbReference type="EC" id="2.7.13.3" evidence="3"/>
<dbReference type="InterPro" id="IPR003660">
    <property type="entry name" value="HAMP_dom"/>
</dbReference>
<dbReference type="Gene3D" id="1.10.287.130">
    <property type="match status" value="1"/>
</dbReference>
<dbReference type="Proteomes" id="UP000472839">
    <property type="component" value="Unassembled WGS sequence"/>
</dbReference>
<dbReference type="Gene3D" id="6.10.340.10">
    <property type="match status" value="1"/>
</dbReference>
<dbReference type="SUPFAM" id="SSF47384">
    <property type="entry name" value="Homodimeric domain of signal transducing histidine kinase"/>
    <property type="match status" value="1"/>
</dbReference>
<evidence type="ECO:0000256" key="7">
    <source>
        <dbReference type="ARBA" id="ARBA00022777"/>
    </source>
</evidence>
<dbReference type="PANTHER" id="PTHR43065:SF10">
    <property type="entry name" value="PEROXIDE STRESS-ACTIVATED HISTIDINE KINASE MAK3"/>
    <property type="match status" value="1"/>
</dbReference>
<dbReference type="GO" id="GO:0000155">
    <property type="term" value="F:phosphorelay sensor kinase activity"/>
    <property type="evidence" value="ECO:0007669"/>
    <property type="project" value="InterPro"/>
</dbReference>
<dbReference type="GO" id="GO:0016020">
    <property type="term" value="C:membrane"/>
    <property type="evidence" value="ECO:0007669"/>
    <property type="project" value="UniProtKB-SubCell"/>
</dbReference>
<evidence type="ECO:0000256" key="4">
    <source>
        <dbReference type="ARBA" id="ARBA00022553"/>
    </source>
</evidence>
<keyword evidence="9" id="KW-0902">Two-component regulatory system</keyword>
<dbReference type="Pfam" id="PF02518">
    <property type="entry name" value="HATPase_c"/>
    <property type="match status" value="1"/>
</dbReference>
<dbReference type="AlphaFoldDB" id="A0A6L4WQB0"/>
<dbReference type="InterPro" id="IPR005467">
    <property type="entry name" value="His_kinase_dom"/>
</dbReference>
<evidence type="ECO:0000313" key="14">
    <source>
        <dbReference type="EMBL" id="KAB7885040.1"/>
    </source>
</evidence>
<keyword evidence="4" id="KW-0597">Phosphoprotein</keyword>
<feature type="coiled-coil region" evidence="10">
    <location>
        <begin position="192"/>
        <end position="226"/>
    </location>
</feature>
<dbReference type="Pfam" id="PF00512">
    <property type="entry name" value="HisKA"/>
    <property type="match status" value="1"/>
</dbReference>
<evidence type="ECO:0000313" key="16">
    <source>
        <dbReference type="Proteomes" id="UP000461010"/>
    </source>
</evidence>
<evidence type="ECO:0000313" key="15">
    <source>
        <dbReference type="EMBL" id="KAB7889833.1"/>
    </source>
</evidence>
<comment type="caution">
    <text evidence="14">The sequence shown here is derived from an EMBL/GenBank/DDBJ whole genome shotgun (WGS) entry which is preliminary data.</text>
</comment>
<protein>
    <recommendedName>
        <fullName evidence="3">histidine kinase</fullName>
        <ecNumber evidence="3">2.7.13.3</ecNumber>
    </recommendedName>
</protein>
<keyword evidence="11" id="KW-0812">Transmembrane</keyword>
<keyword evidence="8" id="KW-0067">ATP-binding</keyword>
<name>A0A6L4WQB0_9BACT</name>
<evidence type="ECO:0000259" key="12">
    <source>
        <dbReference type="PROSITE" id="PS50109"/>
    </source>
</evidence>
<evidence type="ECO:0000256" key="10">
    <source>
        <dbReference type="SAM" id="Coils"/>
    </source>
</evidence>
<keyword evidence="5" id="KW-0808">Transferase</keyword>
<dbReference type="Proteomes" id="UP000461010">
    <property type="component" value="Unassembled WGS sequence"/>
</dbReference>
<dbReference type="InterPro" id="IPR036097">
    <property type="entry name" value="HisK_dim/P_sf"/>
</dbReference>
<organism evidence="14 17">
    <name type="scientific">Poseidonibacter ostreae</name>
    <dbReference type="NCBI Taxonomy" id="2654171"/>
    <lineage>
        <taxon>Bacteria</taxon>
        <taxon>Pseudomonadati</taxon>
        <taxon>Campylobacterota</taxon>
        <taxon>Epsilonproteobacteria</taxon>
        <taxon>Campylobacterales</taxon>
        <taxon>Arcobacteraceae</taxon>
        <taxon>Poseidonibacter</taxon>
    </lineage>
</organism>
<dbReference type="Gene3D" id="3.30.565.10">
    <property type="entry name" value="Histidine kinase-like ATPase, C-terminal domain"/>
    <property type="match status" value="1"/>
</dbReference>
<dbReference type="PROSITE" id="PS50885">
    <property type="entry name" value="HAMP"/>
    <property type="match status" value="1"/>
</dbReference>
<comment type="subcellular location">
    <subcellularLocation>
        <location evidence="2">Membrane</location>
    </subcellularLocation>
</comment>
<dbReference type="SMART" id="SM00387">
    <property type="entry name" value="HATPase_c"/>
    <property type="match status" value="1"/>
</dbReference>
<evidence type="ECO:0000256" key="3">
    <source>
        <dbReference type="ARBA" id="ARBA00012438"/>
    </source>
</evidence>
<dbReference type="InterPro" id="IPR036890">
    <property type="entry name" value="HATPase_C_sf"/>
</dbReference>
<dbReference type="PRINTS" id="PR00344">
    <property type="entry name" value="BCTRLSENSOR"/>
</dbReference>
<evidence type="ECO:0000259" key="13">
    <source>
        <dbReference type="PROSITE" id="PS50885"/>
    </source>
</evidence>
<dbReference type="RefSeq" id="WP_152190845.1">
    <property type="nucleotide sequence ID" value="NZ_WFKJ01000031.1"/>
</dbReference>
<keyword evidence="6" id="KW-0547">Nucleotide-binding</keyword>
<proteinExistence type="predicted"/>
<evidence type="ECO:0000313" key="17">
    <source>
        <dbReference type="Proteomes" id="UP000472839"/>
    </source>
</evidence>
<keyword evidence="11" id="KW-1133">Transmembrane helix</keyword>
<dbReference type="PANTHER" id="PTHR43065">
    <property type="entry name" value="SENSOR HISTIDINE KINASE"/>
    <property type="match status" value="1"/>
</dbReference>
<dbReference type="EMBL" id="WFKJ01000031">
    <property type="protein sequence ID" value="KAB7889833.1"/>
    <property type="molecule type" value="Genomic_DNA"/>
</dbReference>
<evidence type="ECO:0000256" key="11">
    <source>
        <dbReference type="SAM" id="Phobius"/>
    </source>
</evidence>
<dbReference type="CDD" id="cd00082">
    <property type="entry name" value="HisKA"/>
    <property type="match status" value="1"/>
</dbReference>
<comment type="catalytic activity">
    <reaction evidence="1">
        <text>ATP + protein L-histidine = ADP + protein N-phospho-L-histidine.</text>
        <dbReference type="EC" id="2.7.13.3"/>
    </reaction>
</comment>
<keyword evidence="7" id="KW-0418">Kinase</keyword>
<reference evidence="16 17" key="1">
    <citation type="submission" date="2019-10" db="EMBL/GenBank/DDBJ databases">
        <title>Poseidonibacter ostreae sp. nov., isolated from the gut of the Ostrea denselamellosa.</title>
        <authorList>
            <person name="Choi A."/>
        </authorList>
    </citation>
    <scope>NUCLEOTIDE SEQUENCE [LARGE SCALE GENOMIC DNA]</scope>
    <source>
        <strain evidence="14 17">SJOD-M-33</strain>
        <strain evidence="15 16">SJOD-M-5</strain>
    </source>
</reference>
<evidence type="ECO:0000256" key="6">
    <source>
        <dbReference type="ARBA" id="ARBA00022741"/>
    </source>
</evidence>
<evidence type="ECO:0000256" key="1">
    <source>
        <dbReference type="ARBA" id="ARBA00000085"/>
    </source>
</evidence>
<feature type="domain" description="HAMP" evidence="13">
    <location>
        <begin position="162"/>
        <end position="214"/>
    </location>
</feature>
<dbReference type="SUPFAM" id="SSF55874">
    <property type="entry name" value="ATPase domain of HSP90 chaperone/DNA topoisomerase II/histidine kinase"/>
    <property type="match status" value="1"/>
</dbReference>
<dbReference type="GO" id="GO:0005524">
    <property type="term" value="F:ATP binding"/>
    <property type="evidence" value="ECO:0007669"/>
    <property type="project" value="UniProtKB-KW"/>
</dbReference>
<dbReference type="SMART" id="SM00388">
    <property type="entry name" value="HisKA"/>
    <property type="match status" value="1"/>
</dbReference>
<dbReference type="InterPro" id="IPR004358">
    <property type="entry name" value="Sig_transdc_His_kin-like_C"/>
</dbReference>
<keyword evidence="11" id="KW-0472">Membrane</keyword>
<keyword evidence="10" id="KW-0175">Coiled coil</keyword>
<evidence type="ECO:0000256" key="5">
    <source>
        <dbReference type="ARBA" id="ARBA00022679"/>
    </source>
</evidence>
<dbReference type="CDD" id="cd06225">
    <property type="entry name" value="HAMP"/>
    <property type="match status" value="1"/>
</dbReference>
<feature type="transmembrane region" description="Helical" evidence="11">
    <location>
        <begin position="6"/>
        <end position="27"/>
    </location>
</feature>
<feature type="domain" description="Histidine kinase" evidence="12">
    <location>
        <begin position="238"/>
        <end position="461"/>
    </location>
</feature>
<evidence type="ECO:0000256" key="9">
    <source>
        <dbReference type="ARBA" id="ARBA00023012"/>
    </source>
</evidence>
<dbReference type="InterPro" id="IPR003661">
    <property type="entry name" value="HisK_dim/P_dom"/>
</dbReference>
<evidence type="ECO:0000256" key="2">
    <source>
        <dbReference type="ARBA" id="ARBA00004370"/>
    </source>
</evidence>
<accession>A0A6L4WQB0</accession>